<protein>
    <submittedName>
        <fullName evidence="2">Carbamoyl-phosphate synthase</fullName>
    </submittedName>
</protein>
<dbReference type="EMBL" id="MCFL01000033">
    <property type="protein sequence ID" value="ORZ33729.1"/>
    <property type="molecule type" value="Genomic_DNA"/>
</dbReference>
<dbReference type="Gene3D" id="3.40.50.880">
    <property type="match status" value="1"/>
</dbReference>
<dbReference type="InterPro" id="IPR036480">
    <property type="entry name" value="CarbP_synth_ssu_N_sf"/>
</dbReference>
<evidence type="ECO:0000313" key="2">
    <source>
        <dbReference type="EMBL" id="ORZ33729.1"/>
    </source>
</evidence>
<dbReference type="Gene3D" id="3.50.30.20">
    <property type="entry name" value="Carbamoyl-phosphate synthase small subunit, N-terminal domain"/>
    <property type="match status" value="1"/>
</dbReference>
<dbReference type="InterPro" id="IPR029062">
    <property type="entry name" value="Class_I_gatase-like"/>
</dbReference>
<dbReference type="OrthoDB" id="434at2759"/>
<dbReference type="PRINTS" id="PR00099">
    <property type="entry name" value="CPSGATASE"/>
</dbReference>
<dbReference type="NCBIfam" id="NF009475">
    <property type="entry name" value="PRK12838.1"/>
    <property type="match status" value="1"/>
</dbReference>
<gene>
    <name evidence="2" type="ORF">BCR44DRAFT_1480009</name>
</gene>
<name>A0A1Y2HGR3_9FUNG</name>
<dbReference type="Pfam" id="PF00117">
    <property type="entry name" value="GATase"/>
    <property type="match status" value="2"/>
</dbReference>
<dbReference type="Pfam" id="PF00988">
    <property type="entry name" value="CPSase_sm_chain"/>
    <property type="match status" value="1"/>
</dbReference>
<dbReference type="SUPFAM" id="SSF52317">
    <property type="entry name" value="Class I glutamine amidotransferase-like"/>
    <property type="match status" value="1"/>
</dbReference>
<proteinExistence type="predicted"/>
<organism evidence="2 3">
    <name type="scientific">Catenaria anguillulae PL171</name>
    <dbReference type="NCBI Taxonomy" id="765915"/>
    <lineage>
        <taxon>Eukaryota</taxon>
        <taxon>Fungi</taxon>
        <taxon>Fungi incertae sedis</taxon>
        <taxon>Blastocladiomycota</taxon>
        <taxon>Blastocladiomycetes</taxon>
        <taxon>Blastocladiales</taxon>
        <taxon>Catenariaceae</taxon>
        <taxon>Catenaria</taxon>
    </lineage>
</organism>
<dbReference type="AlphaFoldDB" id="A0A1Y2HGR3"/>
<evidence type="ECO:0000313" key="3">
    <source>
        <dbReference type="Proteomes" id="UP000193411"/>
    </source>
</evidence>
<evidence type="ECO:0000259" key="1">
    <source>
        <dbReference type="SMART" id="SM01097"/>
    </source>
</evidence>
<accession>A0A1Y2HGR3</accession>
<dbReference type="STRING" id="765915.A0A1Y2HGR3"/>
<dbReference type="SUPFAM" id="SSF52021">
    <property type="entry name" value="Carbamoyl phosphate synthetase, small subunit N-terminal domain"/>
    <property type="match status" value="1"/>
</dbReference>
<dbReference type="InterPro" id="IPR002474">
    <property type="entry name" value="CarbamoylP_synth_ssu_N"/>
</dbReference>
<dbReference type="PROSITE" id="PS51273">
    <property type="entry name" value="GATASE_TYPE_1"/>
    <property type="match status" value="1"/>
</dbReference>
<sequence>MSLFNLVPTASSLAIKRSLQSTLTGTVPASFTLATGHTFSGACYGAPTSAAGEVVFTTALVGYPESLTDPSYAGQILVLTQPLAGNYGVPAPKFEQGLSEYYESARIHAKAVIVQDYSWQFSHRQAVSSLGAWCAAHGVPLVSGVDTRALVGVLREQGSTMGSVQVVGGPAVALPPPASGPHLVASVSTKAPQVFGKGGKYKLAVMDYGVKHNILRSALKGGETEVTLLPWDFPIDEHAHKFDGILLSNGPGDPKFMTTPVKHVLGMAAGMKTYKLKYGNRGHNQPCIDLIHGGKCVITSQNHGYCLDDSTMPEGWQVYLKNANDGSNEGIWAAGGRWKAVQFHPEAWGGPTDTLYMFDEFKDQVKAFHECGSLPSPRWIWGSNAVPYQVSVPEAFQPFQAVKTYVFGLRLAFLGADRE</sequence>
<feature type="domain" description="Carbamoyl-phosphate synthase small subunit N-terminal" evidence="1">
    <location>
        <begin position="27"/>
        <end position="165"/>
    </location>
</feature>
<dbReference type="CDD" id="cd01744">
    <property type="entry name" value="GATase1_CPSase"/>
    <property type="match status" value="1"/>
</dbReference>
<comment type="caution">
    <text evidence="2">The sequence shown here is derived from an EMBL/GenBank/DDBJ whole genome shotgun (WGS) entry which is preliminary data.</text>
</comment>
<dbReference type="Proteomes" id="UP000193411">
    <property type="component" value="Unassembled WGS sequence"/>
</dbReference>
<keyword evidence="3" id="KW-1185">Reference proteome</keyword>
<reference evidence="2 3" key="1">
    <citation type="submission" date="2016-07" db="EMBL/GenBank/DDBJ databases">
        <title>Pervasive Adenine N6-methylation of Active Genes in Fungi.</title>
        <authorList>
            <consortium name="DOE Joint Genome Institute"/>
            <person name="Mondo S.J."/>
            <person name="Dannebaum R.O."/>
            <person name="Kuo R.C."/>
            <person name="Labutti K."/>
            <person name="Haridas S."/>
            <person name="Kuo A."/>
            <person name="Salamov A."/>
            <person name="Ahrendt S.R."/>
            <person name="Lipzen A."/>
            <person name="Sullivan W."/>
            <person name="Andreopoulos W.B."/>
            <person name="Clum A."/>
            <person name="Lindquist E."/>
            <person name="Daum C."/>
            <person name="Ramamoorthy G.K."/>
            <person name="Gryganskyi A."/>
            <person name="Culley D."/>
            <person name="Magnuson J.K."/>
            <person name="James T.Y."/>
            <person name="O'Malley M.A."/>
            <person name="Stajich J.E."/>
            <person name="Spatafora J.W."/>
            <person name="Visel A."/>
            <person name="Grigoriev I.V."/>
        </authorList>
    </citation>
    <scope>NUCLEOTIDE SEQUENCE [LARGE SCALE GENOMIC DNA]</scope>
    <source>
        <strain evidence="2 3">PL171</strain>
    </source>
</reference>
<dbReference type="InterPro" id="IPR017926">
    <property type="entry name" value="GATASE"/>
</dbReference>
<dbReference type="InterPro" id="IPR035686">
    <property type="entry name" value="CPSase_GATase1"/>
</dbReference>
<dbReference type="SMART" id="SM01097">
    <property type="entry name" value="CPSase_sm_chain"/>
    <property type="match status" value="1"/>
</dbReference>